<dbReference type="AlphaFoldDB" id="A0A9D4CLC8"/>
<organism evidence="1 2">
    <name type="scientific">Dreissena polymorpha</name>
    <name type="common">Zebra mussel</name>
    <name type="synonym">Mytilus polymorpha</name>
    <dbReference type="NCBI Taxonomy" id="45954"/>
    <lineage>
        <taxon>Eukaryota</taxon>
        <taxon>Metazoa</taxon>
        <taxon>Spiralia</taxon>
        <taxon>Lophotrochozoa</taxon>
        <taxon>Mollusca</taxon>
        <taxon>Bivalvia</taxon>
        <taxon>Autobranchia</taxon>
        <taxon>Heteroconchia</taxon>
        <taxon>Euheterodonta</taxon>
        <taxon>Imparidentia</taxon>
        <taxon>Neoheterodontei</taxon>
        <taxon>Myida</taxon>
        <taxon>Dreissenoidea</taxon>
        <taxon>Dreissenidae</taxon>
        <taxon>Dreissena</taxon>
    </lineage>
</organism>
<evidence type="ECO:0000313" key="1">
    <source>
        <dbReference type="EMBL" id="KAH3726826.1"/>
    </source>
</evidence>
<sequence length="131" mass="13698">MQITGNSQRYLIYHGDSIESGCPGLTSHVETVIRAGHLVGIEAKRMQTFLTAGTSGRDGDLADAASRGSRTSLADQTCGRDVDLADAASRGSRTFLADQTSGRDGNLAGTASRVSRTFLGGSDFLSRWGSG</sequence>
<evidence type="ECO:0000313" key="2">
    <source>
        <dbReference type="Proteomes" id="UP000828390"/>
    </source>
</evidence>
<keyword evidence="2" id="KW-1185">Reference proteome</keyword>
<reference evidence="1" key="1">
    <citation type="journal article" date="2019" name="bioRxiv">
        <title>The Genome of the Zebra Mussel, Dreissena polymorpha: A Resource for Invasive Species Research.</title>
        <authorList>
            <person name="McCartney M.A."/>
            <person name="Auch B."/>
            <person name="Kono T."/>
            <person name="Mallez S."/>
            <person name="Zhang Y."/>
            <person name="Obille A."/>
            <person name="Becker A."/>
            <person name="Abrahante J.E."/>
            <person name="Garbe J."/>
            <person name="Badalamenti J.P."/>
            <person name="Herman A."/>
            <person name="Mangelson H."/>
            <person name="Liachko I."/>
            <person name="Sullivan S."/>
            <person name="Sone E.D."/>
            <person name="Koren S."/>
            <person name="Silverstein K.A.T."/>
            <person name="Beckman K.B."/>
            <person name="Gohl D.M."/>
        </authorList>
    </citation>
    <scope>NUCLEOTIDE SEQUENCE</scope>
    <source>
        <strain evidence="1">Duluth1</strain>
        <tissue evidence="1">Whole animal</tissue>
    </source>
</reference>
<protein>
    <submittedName>
        <fullName evidence="1">Uncharacterized protein</fullName>
    </submittedName>
</protein>
<comment type="caution">
    <text evidence="1">The sequence shown here is derived from an EMBL/GenBank/DDBJ whole genome shotgun (WGS) entry which is preliminary data.</text>
</comment>
<reference evidence="1" key="2">
    <citation type="submission" date="2020-11" db="EMBL/GenBank/DDBJ databases">
        <authorList>
            <person name="McCartney M.A."/>
            <person name="Auch B."/>
            <person name="Kono T."/>
            <person name="Mallez S."/>
            <person name="Becker A."/>
            <person name="Gohl D.M."/>
            <person name="Silverstein K.A.T."/>
            <person name="Koren S."/>
            <person name="Bechman K.B."/>
            <person name="Herman A."/>
            <person name="Abrahante J.E."/>
            <person name="Garbe J."/>
        </authorList>
    </citation>
    <scope>NUCLEOTIDE SEQUENCE</scope>
    <source>
        <strain evidence="1">Duluth1</strain>
        <tissue evidence="1">Whole animal</tissue>
    </source>
</reference>
<dbReference type="Proteomes" id="UP000828390">
    <property type="component" value="Unassembled WGS sequence"/>
</dbReference>
<dbReference type="EMBL" id="JAIWYP010000012">
    <property type="protein sequence ID" value="KAH3726826.1"/>
    <property type="molecule type" value="Genomic_DNA"/>
</dbReference>
<gene>
    <name evidence="1" type="ORF">DPMN_052696</name>
</gene>
<accession>A0A9D4CLC8</accession>
<proteinExistence type="predicted"/>
<name>A0A9D4CLC8_DREPO</name>